<proteinExistence type="predicted"/>
<sequence>MKRILNYLSLVALGVGSFAQGGLEYQEPPQEIKELIDAPLAPWVRIDNKGENVVLLYRNAYKTIAELSEEELRLGGLRINPVTNIGSRTTFYNNIKVKKAFDADAKQVTGLPENPRLAYFSWSPDESMMAFSHTTTTGVEIWVLDVEKGSAKKLTNAGANANMGWPMTWFTDNKALLVKMLPGDREPLIDTETAVPTGPTVTESTGAKAQNRTYQDLLTDPTDEKNFEQLARSEIHKVTLDGNTSKWMDTGMHRGMDFSPDGNYVLMTTIKRPFSYLVPYYRFASETSIYSKNGELVKQLLDMPVDEVRPKGFMATTDKKRSFSWRGDKPATMVWALALDGGDPANEMEYRDEVFELPAPFSGEERSLLKTKNRFSAITWGTNEVAVAYDYWFDNRNTKTYVFNPSDNSKEAKIIFDRNYQDAYSNPGNFVTTKNNYNQSVLSIDNGNAYLMGDGFTDEGQFPFVDQINLESGETKRLYQSAYTDKVEDLVDAIDMKKGEILVRIESPTEYPNYYLRNIKKKIALKPITQFENPFKSIQDVHKEVITYKRDDGLELTGTLYLPVGYDKEKKEKMPMILWAYPVEYKDKSSAGQNTTNPNEFIYPWYGSPIFWVTRGYVVLDDAAFPIVGEGDEEPNDTFRKQLVANGKAAIDAVDELGYIDRNRVGVGGHSYGAFMVANLLSHSNLFAAGIARSGAYNRTLTPFGFQREERSYWDAPEVYYTMSPFMHADKMKTPLLLIHGKADNNSGTYPMQSERYFNALKGLGAPARLVMLPKESHGYRAKESIMHVLWEQDKWLEENVKNKDPMETTVEMEVDED</sequence>
<dbReference type="GO" id="GO:0004252">
    <property type="term" value="F:serine-type endopeptidase activity"/>
    <property type="evidence" value="ECO:0007669"/>
    <property type="project" value="TreeGrafter"/>
</dbReference>
<dbReference type="InterPro" id="IPR001375">
    <property type="entry name" value="Peptidase_S9_cat"/>
</dbReference>
<organism evidence="3 4">
    <name type="scientific">Ekhidna lutea</name>
    <dbReference type="NCBI Taxonomy" id="447679"/>
    <lineage>
        <taxon>Bacteria</taxon>
        <taxon>Pseudomonadati</taxon>
        <taxon>Bacteroidota</taxon>
        <taxon>Cytophagia</taxon>
        <taxon>Cytophagales</taxon>
        <taxon>Reichenbachiellaceae</taxon>
        <taxon>Ekhidna</taxon>
    </lineage>
</organism>
<dbReference type="Gene3D" id="2.120.10.30">
    <property type="entry name" value="TolB, C-terminal domain"/>
    <property type="match status" value="1"/>
</dbReference>
<dbReference type="ESTHER" id="9bact-a0a239lbg5">
    <property type="family name" value="Glutamyl_Peptidase_S9"/>
</dbReference>
<dbReference type="GO" id="GO:0006508">
    <property type="term" value="P:proteolysis"/>
    <property type="evidence" value="ECO:0007669"/>
    <property type="project" value="InterPro"/>
</dbReference>
<dbReference type="AlphaFoldDB" id="A0A239LBG5"/>
<gene>
    <name evidence="3" type="ORF">SAMN05421640_3064</name>
</gene>
<dbReference type="Gene3D" id="3.40.50.1820">
    <property type="entry name" value="alpha/beta hydrolase"/>
    <property type="match status" value="1"/>
</dbReference>
<dbReference type="OrthoDB" id="6388416at2"/>
<accession>A0A239LBG5</accession>
<keyword evidence="1" id="KW-0378">Hydrolase</keyword>
<evidence type="ECO:0000256" key="1">
    <source>
        <dbReference type="ARBA" id="ARBA00022801"/>
    </source>
</evidence>
<dbReference type="Pfam" id="PF00326">
    <property type="entry name" value="Peptidase_S9"/>
    <property type="match status" value="1"/>
</dbReference>
<evidence type="ECO:0000313" key="4">
    <source>
        <dbReference type="Proteomes" id="UP000198393"/>
    </source>
</evidence>
<dbReference type="EMBL" id="FZPD01000005">
    <property type="protein sequence ID" value="SNT26894.1"/>
    <property type="molecule type" value="Genomic_DNA"/>
</dbReference>
<dbReference type="InterPro" id="IPR011042">
    <property type="entry name" value="6-blade_b-propeller_TolB-like"/>
</dbReference>
<keyword evidence="4" id="KW-1185">Reference proteome</keyword>
<dbReference type="GO" id="GO:0004177">
    <property type="term" value="F:aminopeptidase activity"/>
    <property type="evidence" value="ECO:0007669"/>
    <property type="project" value="UniProtKB-KW"/>
</dbReference>
<protein>
    <submittedName>
        <fullName evidence="3">Dipeptidyl aminopeptidase/acylaminoacyl peptidase</fullName>
    </submittedName>
</protein>
<name>A0A239LBG5_EKHLU</name>
<dbReference type="SUPFAM" id="SSF82171">
    <property type="entry name" value="DPP6 N-terminal domain-like"/>
    <property type="match status" value="1"/>
</dbReference>
<feature type="domain" description="Peptidase S9 prolyl oligopeptidase catalytic" evidence="2">
    <location>
        <begin position="649"/>
        <end position="803"/>
    </location>
</feature>
<keyword evidence="3" id="KW-0645">Protease</keyword>
<dbReference type="PANTHER" id="PTHR42776">
    <property type="entry name" value="SERINE PEPTIDASE S9 FAMILY MEMBER"/>
    <property type="match status" value="1"/>
</dbReference>
<reference evidence="3 4" key="1">
    <citation type="submission" date="2017-06" db="EMBL/GenBank/DDBJ databases">
        <authorList>
            <person name="Kim H.J."/>
            <person name="Triplett B.A."/>
        </authorList>
    </citation>
    <scope>NUCLEOTIDE SEQUENCE [LARGE SCALE GENOMIC DNA]</scope>
    <source>
        <strain evidence="3 4">DSM 19307</strain>
    </source>
</reference>
<dbReference type="Proteomes" id="UP000198393">
    <property type="component" value="Unassembled WGS sequence"/>
</dbReference>
<evidence type="ECO:0000313" key="3">
    <source>
        <dbReference type="EMBL" id="SNT26894.1"/>
    </source>
</evidence>
<dbReference type="RefSeq" id="WP_089357747.1">
    <property type="nucleotide sequence ID" value="NZ_FZPD01000005.1"/>
</dbReference>
<dbReference type="InterPro" id="IPR029058">
    <property type="entry name" value="AB_hydrolase_fold"/>
</dbReference>
<evidence type="ECO:0000259" key="2">
    <source>
        <dbReference type="Pfam" id="PF00326"/>
    </source>
</evidence>
<dbReference type="SUPFAM" id="SSF53474">
    <property type="entry name" value="alpha/beta-Hydrolases"/>
    <property type="match status" value="1"/>
</dbReference>
<dbReference type="PANTHER" id="PTHR42776:SF28">
    <property type="entry name" value="GLUTAMYL ENDOPEPTIDASE, CHLOROPLASTIC-RELATED"/>
    <property type="match status" value="1"/>
</dbReference>
<keyword evidence="3" id="KW-0031">Aminopeptidase</keyword>